<name>A0AAE0HHC3_9PEZI</name>
<evidence type="ECO:0000313" key="3">
    <source>
        <dbReference type="Proteomes" id="UP001278766"/>
    </source>
</evidence>
<reference evidence="2" key="2">
    <citation type="submission" date="2023-06" db="EMBL/GenBank/DDBJ databases">
        <authorList>
            <consortium name="Lawrence Berkeley National Laboratory"/>
            <person name="Haridas S."/>
            <person name="Hensen N."/>
            <person name="Bonometti L."/>
            <person name="Westerberg I."/>
            <person name="Brannstrom I.O."/>
            <person name="Guillou S."/>
            <person name="Cros-Aarteil S."/>
            <person name="Calhoun S."/>
            <person name="Kuo A."/>
            <person name="Mondo S."/>
            <person name="Pangilinan J."/>
            <person name="Riley R."/>
            <person name="Labutti K."/>
            <person name="Andreopoulos B."/>
            <person name="Lipzen A."/>
            <person name="Chen C."/>
            <person name="Yanf M."/>
            <person name="Daum C."/>
            <person name="Ng V."/>
            <person name="Clum A."/>
            <person name="Steindorff A."/>
            <person name="Ohm R."/>
            <person name="Martin F."/>
            <person name="Silar P."/>
            <person name="Natvig D."/>
            <person name="Lalanne C."/>
            <person name="Gautier V."/>
            <person name="Ament-Velasquez S.L."/>
            <person name="Kruys A."/>
            <person name="Hutchinson M.I."/>
            <person name="Powell A.J."/>
            <person name="Barry K."/>
            <person name="Miller A.N."/>
            <person name="Grigoriev I.V."/>
            <person name="Debuchy R."/>
            <person name="Gladieux P."/>
            <person name="Thoren M.H."/>
            <person name="Johannesson H."/>
        </authorList>
    </citation>
    <scope>NUCLEOTIDE SEQUENCE</scope>
    <source>
        <strain evidence="2">CBS 168.71</strain>
    </source>
</reference>
<gene>
    <name evidence="2" type="ORF">B0H64DRAFT_474602</name>
</gene>
<proteinExistence type="predicted"/>
<feature type="compositionally biased region" description="Low complexity" evidence="1">
    <location>
        <begin position="325"/>
        <end position="339"/>
    </location>
</feature>
<accession>A0AAE0HHC3</accession>
<feature type="region of interest" description="Disordered" evidence="1">
    <location>
        <begin position="315"/>
        <end position="401"/>
    </location>
</feature>
<reference evidence="2" key="1">
    <citation type="journal article" date="2023" name="Mol. Phylogenet. Evol.">
        <title>Genome-scale phylogeny and comparative genomics of the fungal order Sordariales.</title>
        <authorList>
            <person name="Hensen N."/>
            <person name="Bonometti L."/>
            <person name="Westerberg I."/>
            <person name="Brannstrom I.O."/>
            <person name="Guillou S."/>
            <person name="Cros-Aarteil S."/>
            <person name="Calhoun S."/>
            <person name="Haridas S."/>
            <person name="Kuo A."/>
            <person name="Mondo S."/>
            <person name="Pangilinan J."/>
            <person name="Riley R."/>
            <person name="LaButti K."/>
            <person name="Andreopoulos B."/>
            <person name="Lipzen A."/>
            <person name="Chen C."/>
            <person name="Yan M."/>
            <person name="Daum C."/>
            <person name="Ng V."/>
            <person name="Clum A."/>
            <person name="Steindorff A."/>
            <person name="Ohm R.A."/>
            <person name="Martin F."/>
            <person name="Silar P."/>
            <person name="Natvig D.O."/>
            <person name="Lalanne C."/>
            <person name="Gautier V."/>
            <person name="Ament-Velasquez S.L."/>
            <person name="Kruys A."/>
            <person name="Hutchinson M.I."/>
            <person name="Powell A.J."/>
            <person name="Barry K."/>
            <person name="Miller A.N."/>
            <person name="Grigoriev I.V."/>
            <person name="Debuchy R."/>
            <person name="Gladieux P."/>
            <person name="Hiltunen Thoren M."/>
            <person name="Johannesson H."/>
        </authorList>
    </citation>
    <scope>NUCLEOTIDE SEQUENCE</scope>
    <source>
        <strain evidence="2">CBS 168.71</strain>
    </source>
</reference>
<keyword evidence="3" id="KW-1185">Reference proteome</keyword>
<feature type="region of interest" description="Disordered" evidence="1">
    <location>
        <begin position="1"/>
        <end position="67"/>
    </location>
</feature>
<evidence type="ECO:0000313" key="2">
    <source>
        <dbReference type="EMBL" id="KAK3295686.1"/>
    </source>
</evidence>
<organism evidence="2 3">
    <name type="scientific">Chaetomium fimeti</name>
    <dbReference type="NCBI Taxonomy" id="1854472"/>
    <lineage>
        <taxon>Eukaryota</taxon>
        <taxon>Fungi</taxon>
        <taxon>Dikarya</taxon>
        <taxon>Ascomycota</taxon>
        <taxon>Pezizomycotina</taxon>
        <taxon>Sordariomycetes</taxon>
        <taxon>Sordariomycetidae</taxon>
        <taxon>Sordariales</taxon>
        <taxon>Chaetomiaceae</taxon>
        <taxon>Chaetomium</taxon>
    </lineage>
</organism>
<comment type="caution">
    <text evidence="2">The sequence shown here is derived from an EMBL/GenBank/DDBJ whole genome shotgun (WGS) entry which is preliminary data.</text>
</comment>
<dbReference type="AlphaFoldDB" id="A0AAE0HHC3"/>
<dbReference type="EMBL" id="JAUEPN010000004">
    <property type="protein sequence ID" value="KAK3295686.1"/>
    <property type="molecule type" value="Genomic_DNA"/>
</dbReference>
<feature type="compositionally biased region" description="Basic and acidic residues" evidence="1">
    <location>
        <begin position="39"/>
        <end position="50"/>
    </location>
</feature>
<dbReference type="Proteomes" id="UP001278766">
    <property type="component" value="Unassembled WGS sequence"/>
</dbReference>
<feature type="compositionally biased region" description="Polar residues" evidence="1">
    <location>
        <begin position="369"/>
        <end position="401"/>
    </location>
</feature>
<evidence type="ECO:0000256" key="1">
    <source>
        <dbReference type="SAM" id="MobiDB-lite"/>
    </source>
</evidence>
<sequence length="401" mass="43683">MTLSISEYPTDDSDDQGNGGLPNSRDGEAGPSTGVRPPSRPEAEEERQQPPEEVQSSGSDDDDGIVPWEYVTGESRAWILSVEGSYGSDFRWCRMQPPSQESHCQAMCHSSPFKKGIFYDPAGPPLRPTYLGHTPTSTVVVSGNPEWFALPFFHRHGRSFFHLIEPHCPFDPRGLVSNHHHHHREVRNTPQHHSDTLNALVAAMIYLCGQVRLGDRQCVRCRRRRITTTIPGEAIPVCATAGRYFHGVCANCLAAGGTLAEMLDRCSVSGRLSPEEYRRLSRGLGEPGWVGRSPFIGDDAGDLAFARNLLWRKALPPPAPRRSPGTAAGGSSSSQNATAVGGRENVIASSLNPEAARRPNVAMDRNRDTATTSSPSMTVSEYGSSQQPNGSSQEHGYSNNQ</sequence>
<dbReference type="GeneID" id="87845012"/>
<protein>
    <submittedName>
        <fullName evidence="2">Uncharacterized protein</fullName>
    </submittedName>
</protein>
<dbReference type="RefSeq" id="XP_062659200.1">
    <property type="nucleotide sequence ID" value="XM_062808064.1"/>
</dbReference>